<feature type="domain" description="DUF1214" evidence="1">
    <location>
        <begin position="62"/>
        <end position="132"/>
    </location>
</feature>
<evidence type="ECO:0000313" key="3">
    <source>
        <dbReference type="Proteomes" id="UP001141629"/>
    </source>
</evidence>
<dbReference type="Pfam" id="PF06742">
    <property type="entry name" value="DUF1214"/>
    <property type="match status" value="1"/>
</dbReference>
<name>A0A9X2YJT3_9MYCO</name>
<dbReference type="InterPro" id="IPR037049">
    <property type="entry name" value="DUF1214_C_sf"/>
</dbReference>
<comment type="caution">
    <text evidence="2">The sequence shown here is derived from an EMBL/GenBank/DDBJ whole genome shotgun (WGS) entry which is preliminary data.</text>
</comment>
<keyword evidence="3" id="KW-1185">Reference proteome</keyword>
<dbReference type="InterPro" id="IPR010621">
    <property type="entry name" value="DUF1214"/>
</dbReference>
<dbReference type="Proteomes" id="UP001141629">
    <property type="component" value="Unassembled WGS sequence"/>
</dbReference>
<protein>
    <submittedName>
        <fullName evidence="2">DUF1214 domain-containing protein</fullName>
    </submittedName>
</protein>
<dbReference type="AlphaFoldDB" id="A0A9X2YJT3"/>
<evidence type="ECO:0000313" key="2">
    <source>
        <dbReference type="EMBL" id="MCV7420597.1"/>
    </source>
</evidence>
<organism evidence="2 3">
    <name type="scientific">Mycobacterium yunnanensis</name>
    <dbReference type="NCBI Taxonomy" id="368477"/>
    <lineage>
        <taxon>Bacteria</taxon>
        <taxon>Bacillati</taxon>
        <taxon>Actinomycetota</taxon>
        <taxon>Actinomycetes</taxon>
        <taxon>Mycobacteriales</taxon>
        <taxon>Mycobacteriaceae</taxon>
        <taxon>Mycobacterium</taxon>
    </lineage>
</organism>
<accession>A0A9X2YJT3</accession>
<gene>
    <name evidence="2" type="ORF">H7K45_08600</name>
</gene>
<proteinExistence type="predicted"/>
<dbReference type="EMBL" id="JACKVK010000005">
    <property type="protein sequence ID" value="MCV7420597.1"/>
    <property type="molecule type" value="Genomic_DNA"/>
</dbReference>
<dbReference type="Gene3D" id="2.60.120.600">
    <property type="entry name" value="Domain of unknown function DUF1214, C-terminal domain"/>
    <property type="match status" value="1"/>
</dbReference>
<reference evidence="2" key="2">
    <citation type="journal article" date="2022" name="BMC Genomics">
        <title>Comparative genome analysis of mycobacteria focusing on tRNA and non-coding RNA.</title>
        <authorList>
            <person name="Behra P.R.K."/>
            <person name="Pettersson B.M.F."/>
            <person name="Ramesh M."/>
            <person name="Das S."/>
            <person name="Dasgupta S."/>
            <person name="Kirsebom L.A."/>
        </authorList>
    </citation>
    <scope>NUCLEOTIDE SEQUENCE</scope>
    <source>
        <strain evidence="2">DSM 44838</strain>
    </source>
</reference>
<dbReference type="SUPFAM" id="SSF160935">
    <property type="entry name" value="VPA0735-like"/>
    <property type="match status" value="1"/>
</dbReference>
<reference evidence="2" key="1">
    <citation type="submission" date="2020-07" db="EMBL/GenBank/DDBJ databases">
        <authorList>
            <person name="Pettersson B.M.F."/>
            <person name="Behra P.R.K."/>
            <person name="Ramesh M."/>
            <person name="Das S."/>
            <person name="Dasgupta S."/>
            <person name="Kirsebom L.A."/>
        </authorList>
    </citation>
    <scope>NUCLEOTIDE SEQUENCE</scope>
    <source>
        <strain evidence="2">DSM 44838</strain>
    </source>
</reference>
<evidence type="ECO:0000259" key="1">
    <source>
        <dbReference type="Pfam" id="PF06742"/>
    </source>
</evidence>
<sequence>MPVPRLRSDPITVQQDLATVRPTPVHRRERTMTDASERPDLVRVNPDNFIRAETDMYFNHAVDGFWSITVYDANGYFAPNPRNTYSLNDITATRSLDGTVITQFGGQPTDAANCLPITLGWNYMVRVYRPRQAILDGQWLLPRAERTP</sequence>